<dbReference type="HOGENOM" id="CLU_637870_0_0_1"/>
<evidence type="ECO:0000313" key="3">
    <source>
        <dbReference type="Proteomes" id="UP000053424"/>
    </source>
</evidence>
<dbReference type="Proteomes" id="UP000053424">
    <property type="component" value="Unassembled WGS sequence"/>
</dbReference>
<reference evidence="2 3" key="1">
    <citation type="submission" date="2014-04" db="EMBL/GenBank/DDBJ databases">
        <authorList>
            <consortium name="DOE Joint Genome Institute"/>
            <person name="Kuo A."/>
            <person name="Gay G."/>
            <person name="Dore J."/>
            <person name="Kohler A."/>
            <person name="Nagy L.G."/>
            <person name="Floudas D."/>
            <person name="Copeland A."/>
            <person name="Barry K.W."/>
            <person name="Cichocki N."/>
            <person name="Veneault-Fourrey C."/>
            <person name="LaButti K."/>
            <person name="Lindquist E.A."/>
            <person name="Lipzen A."/>
            <person name="Lundell T."/>
            <person name="Morin E."/>
            <person name="Murat C."/>
            <person name="Sun H."/>
            <person name="Tunlid A."/>
            <person name="Henrissat B."/>
            <person name="Grigoriev I.V."/>
            <person name="Hibbett D.S."/>
            <person name="Martin F."/>
            <person name="Nordberg H.P."/>
            <person name="Cantor M.N."/>
            <person name="Hua S.X."/>
        </authorList>
    </citation>
    <scope>NUCLEOTIDE SEQUENCE [LARGE SCALE GENOMIC DNA]</scope>
    <source>
        <strain evidence="3">h7</strain>
    </source>
</reference>
<protein>
    <submittedName>
        <fullName evidence="2">Uncharacterized protein</fullName>
    </submittedName>
</protein>
<feature type="region of interest" description="Disordered" evidence="1">
    <location>
        <begin position="90"/>
        <end position="112"/>
    </location>
</feature>
<dbReference type="EMBL" id="KN831842">
    <property type="protein sequence ID" value="KIM34933.1"/>
    <property type="molecule type" value="Genomic_DNA"/>
</dbReference>
<sequence>MRAVVRLRISRHTSKPPLHQKHISSDHISARSGYLEREIPQKQHWVPPHTNIFCGPSAYRSPSSDEGKYLVSAFPEECQWVPEPQLMKPEVVGGPSVQSTSHRKQRSSSSQEGVYLGSAFPAECRWVPEPQLMKPAVMSGPSVQSTLHRKPRSSSAQEGDYLEEAFPEQHLWVPEPQLMKPAVISVLSEHSKLHRKLRSLSSQEGDYLEEAFPEQQQWVPVPQLKEPAVRVPESQLMKPAVISMPSVHSKSHWKPRSSSSQEGDYLEAAFPEPQSWVPDALLIQPPVVGGPGGHPMHELISAGDHDTINALAHPIEITPQVIPPMVQYPKIDFINCPGLHKAAHGPQPVNLAGYPWPNFNNIADADKPGAGILSLPADPALTYEELLHCHNCIEGLTPEMLYVRAAAFVYTSCLHQLCAKQMGMQSFQAS</sequence>
<reference evidence="3" key="2">
    <citation type="submission" date="2015-01" db="EMBL/GenBank/DDBJ databases">
        <title>Evolutionary Origins and Diversification of the Mycorrhizal Mutualists.</title>
        <authorList>
            <consortium name="DOE Joint Genome Institute"/>
            <consortium name="Mycorrhizal Genomics Consortium"/>
            <person name="Kohler A."/>
            <person name="Kuo A."/>
            <person name="Nagy L.G."/>
            <person name="Floudas D."/>
            <person name="Copeland A."/>
            <person name="Barry K.W."/>
            <person name="Cichocki N."/>
            <person name="Veneault-Fourrey C."/>
            <person name="LaButti K."/>
            <person name="Lindquist E.A."/>
            <person name="Lipzen A."/>
            <person name="Lundell T."/>
            <person name="Morin E."/>
            <person name="Murat C."/>
            <person name="Riley R."/>
            <person name="Ohm R."/>
            <person name="Sun H."/>
            <person name="Tunlid A."/>
            <person name="Henrissat B."/>
            <person name="Grigoriev I.V."/>
            <person name="Hibbett D.S."/>
            <person name="Martin F."/>
        </authorList>
    </citation>
    <scope>NUCLEOTIDE SEQUENCE [LARGE SCALE GENOMIC DNA]</scope>
    <source>
        <strain evidence="3">h7</strain>
    </source>
</reference>
<dbReference type="AlphaFoldDB" id="A0A0C2XA90"/>
<gene>
    <name evidence="2" type="ORF">M413DRAFT_14832</name>
</gene>
<keyword evidence="3" id="KW-1185">Reference proteome</keyword>
<accession>A0A0C2XA90</accession>
<organism evidence="2 3">
    <name type="scientific">Hebeloma cylindrosporum</name>
    <dbReference type="NCBI Taxonomy" id="76867"/>
    <lineage>
        <taxon>Eukaryota</taxon>
        <taxon>Fungi</taxon>
        <taxon>Dikarya</taxon>
        <taxon>Basidiomycota</taxon>
        <taxon>Agaricomycotina</taxon>
        <taxon>Agaricomycetes</taxon>
        <taxon>Agaricomycetidae</taxon>
        <taxon>Agaricales</taxon>
        <taxon>Agaricineae</taxon>
        <taxon>Hymenogastraceae</taxon>
        <taxon>Hebeloma</taxon>
    </lineage>
</organism>
<evidence type="ECO:0000256" key="1">
    <source>
        <dbReference type="SAM" id="MobiDB-lite"/>
    </source>
</evidence>
<evidence type="ECO:0000313" key="2">
    <source>
        <dbReference type="EMBL" id="KIM34933.1"/>
    </source>
</evidence>
<name>A0A0C2XA90_HEBCY</name>
<proteinExistence type="predicted"/>